<protein>
    <submittedName>
        <fullName evidence="4">Zinc-type alcohol dehydrogenase superfamily</fullName>
    </submittedName>
</protein>
<accession>A0AAJ0F3U8</accession>
<organism evidence="4 5">
    <name type="scientific">Echria macrotheca</name>
    <dbReference type="NCBI Taxonomy" id="438768"/>
    <lineage>
        <taxon>Eukaryota</taxon>
        <taxon>Fungi</taxon>
        <taxon>Dikarya</taxon>
        <taxon>Ascomycota</taxon>
        <taxon>Pezizomycotina</taxon>
        <taxon>Sordariomycetes</taxon>
        <taxon>Sordariomycetidae</taxon>
        <taxon>Sordariales</taxon>
        <taxon>Schizotheciaceae</taxon>
        <taxon>Echria</taxon>
    </lineage>
</organism>
<dbReference type="Gene3D" id="3.90.180.10">
    <property type="entry name" value="Medium-chain alcohol dehydrogenases, catalytic domain"/>
    <property type="match status" value="1"/>
</dbReference>
<gene>
    <name evidence="4" type="ORF">QBC47DRAFT_389060</name>
</gene>
<dbReference type="Pfam" id="PF08240">
    <property type="entry name" value="ADH_N"/>
    <property type="match status" value="1"/>
</dbReference>
<dbReference type="PANTHER" id="PTHR48106">
    <property type="entry name" value="QUINONE OXIDOREDUCTASE PIG3-RELATED"/>
    <property type="match status" value="1"/>
</dbReference>
<dbReference type="Pfam" id="PF00107">
    <property type="entry name" value="ADH_zinc_N"/>
    <property type="match status" value="1"/>
</dbReference>
<sequence>MAPKRQTMRAVVCRQPGPVSVLELREDMPIPVPGPGQVLVKVLAFGINRAEMYTRQGHSPVSFPRILGIEFVGEVAGYPPGTTERPFPIGTKVATCMGGLGRQIPGSYAEYTCVPPQNLRIVPEIHSISTAEIAALPEMLQTTWGSLTAGLDLQPGESLLVRGATSSIGICALQIAWKLGAGRIAGTTRQTTRIDLLTRYGADEVFIDDGDVADQSGPVFDKVLELGGTTTLRDSVKCARPGGVVCMTGIQGGEWEMENFNPAADLPGRVRLCAYSGQTADFLEMPWEELVRDVDEGRIRMPVTTYALDSIQATHWMMEEGGGGMKMVVDLDM</sequence>
<dbReference type="SUPFAM" id="SSF51735">
    <property type="entry name" value="NAD(P)-binding Rossmann-fold domains"/>
    <property type="match status" value="1"/>
</dbReference>
<dbReference type="PANTHER" id="PTHR48106:SF18">
    <property type="entry name" value="QUINONE OXIDOREDUCTASE PIG3"/>
    <property type="match status" value="1"/>
</dbReference>
<dbReference type="SUPFAM" id="SSF50129">
    <property type="entry name" value="GroES-like"/>
    <property type="match status" value="1"/>
</dbReference>
<keyword evidence="5" id="KW-1185">Reference proteome</keyword>
<evidence type="ECO:0000259" key="3">
    <source>
        <dbReference type="SMART" id="SM00829"/>
    </source>
</evidence>
<reference evidence="4" key="1">
    <citation type="submission" date="2023-06" db="EMBL/GenBank/DDBJ databases">
        <title>Genome-scale phylogeny and comparative genomics of the fungal order Sordariales.</title>
        <authorList>
            <consortium name="Lawrence Berkeley National Laboratory"/>
            <person name="Hensen N."/>
            <person name="Bonometti L."/>
            <person name="Westerberg I."/>
            <person name="Brannstrom I.O."/>
            <person name="Guillou S."/>
            <person name="Cros-Aarteil S."/>
            <person name="Calhoun S."/>
            <person name="Haridas S."/>
            <person name="Kuo A."/>
            <person name="Mondo S."/>
            <person name="Pangilinan J."/>
            <person name="Riley R."/>
            <person name="Labutti K."/>
            <person name="Andreopoulos B."/>
            <person name="Lipzen A."/>
            <person name="Chen C."/>
            <person name="Yanf M."/>
            <person name="Daum C."/>
            <person name="Ng V."/>
            <person name="Clum A."/>
            <person name="Steindorff A."/>
            <person name="Ohm R."/>
            <person name="Martin F."/>
            <person name="Silar P."/>
            <person name="Natvig D."/>
            <person name="Lalanne C."/>
            <person name="Gautier V."/>
            <person name="Ament-Velasquez S.L."/>
            <person name="Kruys A."/>
            <person name="Hutchinson M.I."/>
            <person name="Powell A.J."/>
            <person name="Barry K."/>
            <person name="Miller A.N."/>
            <person name="Grigoriev I.V."/>
            <person name="Debuchy R."/>
            <person name="Gladieux P."/>
            <person name="Thoren M.H."/>
            <person name="Johannesson H."/>
        </authorList>
    </citation>
    <scope>NUCLEOTIDE SEQUENCE</scope>
    <source>
        <strain evidence="4">PSN4</strain>
    </source>
</reference>
<dbReference type="InterPro" id="IPR036291">
    <property type="entry name" value="NAD(P)-bd_dom_sf"/>
</dbReference>
<dbReference type="Gene3D" id="3.40.50.720">
    <property type="entry name" value="NAD(P)-binding Rossmann-like Domain"/>
    <property type="match status" value="1"/>
</dbReference>
<dbReference type="InterPro" id="IPR011032">
    <property type="entry name" value="GroES-like_sf"/>
</dbReference>
<dbReference type="GO" id="GO:0070402">
    <property type="term" value="F:NADPH binding"/>
    <property type="evidence" value="ECO:0007669"/>
    <property type="project" value="TreeGrafter"/>
</dbReference>
<dbReference type="InterPro" id="IPR013149">
    <property type="entry name" value="ADH-like_C"/>
</dbReference>
<proteinExistence type="predicted"/>
<evidence type="ECO:0000256" key="2">
    <source>
        <dbReference type="ARBA" id="ARBA00023002"/>
    </source>
</evidence>
<evidence type="ECO:0000313" key="4">
    <source>
        <dbReference type="EMBL" id="KAK1752667.1"/>
    </source>
</evidence>
<comment type="caution">
    <text evidence="4">The sequence shown here is derived from an EMBL/GenBank/DDBJ whole genome shotgun (WGS) entry which is preliminary data.</text>
</comment>
<dbReference type="Proteomes" id="UP001239445">
    <property type="component" value="Unassembled WGS sequence"/>
</dbReference>
<name>A0AAJ0F3U8_9PEZI</name>
<evidence type="ECO:0000313" key="5">
    <source>
        <dbReference type="Proteomes" id="UP001239445"/>
    </source>
</evidence>
<feature type="domain" description="Enoyl reductase (ER)" evidence="3">
    <location>
        <begin position="17"/>
        <end position="329"/>
    </location>
</feature>
<dbReference type="InterPro" id="IPR013154">
    <property type="entry name" value="ADH-like_N"/>
</dbReference>
<dbReference type="SMART" id="SM00829">
    <property type="entry name" value="PKS_ER"/>
    <property type="match status" value="1"/>
</dbReference>
<dbReference type="GO" id="GO:0016651">
    <property type="term" value="F:oxidoreductase activity, acting on NAD(P)H"/>
    <property type="evidence" value="ECO:0007669"/>
    <property type="project" value="TreeGrafter"/>
</dbReference>
<dbReference type="InterPro" id="IPR020843">
    <property type="entry name" value="ER"/>
</dbReference>
<keyword evidence="1" id="KW-0521">NADP</keyword>
<evidence type="ECO:0000256" key="1">
    <source>
        <dbReference type="ARBA" id="ARBA00022857"/>
    </source>
</evidence>
<keyword evidence="2" id="KW-0560">Oxidoreductase</keyword>
<dbReference type="AlphaFoldDB" id="A0AAJ0F3U8"/>
<dbReference type="EMBL" id="MU839839">
    <property type="protein sequence ID" value="KAK1752667.1"/>
    <property type="molecule type" value="Genomic_DNA"/>
</dbReference>